<comment type="caution">
    <text evidence="2">The sequence shown here is derived from an EMBL/GenBank/DDBJ whole genome shotgun (WGS) entry which is preliminary data.</text>
</comment>
<proteinExistence type="predicted"/>
<protein>
    <submittedName>
        <fullName evidence="2">Uncharacterized protein</fullName>
    </submittedName>
</protein>
<dbReference type="EMBL" id="JABXBU010000001">
    <property type="protein sequence ID" value="KAF8796843.1"/>
    <property type="molecule type" value="Genomic_DNA"/>
</dbReference>
<dbReference type="AlphaFoldDB" id="A0A8T0G6J2"/>
<sequence>MPYCISTRDDQDKDSFWFSRIPLYILNVVTEKDDLDPNSGLRRVKRIDERQFQETADNYTRINIEKNHEDLKYKNEQQYDYVGPAYEKNTEDYYGSDESYENSSEEDDEDFYAAYSDGNRKLFFCD</sequence>
<keyword evidence="3" id="KW-1185">Reference proteome</keyword>
<dbReference type="Proteomes" id="UP000807504">
    <property type="component" value="Unassembled WGS sequence"/>
</dbReference>
<gene>
    <name evidence="2" type="ORF">HNY73_001176</name>
</gene>
<evidence type="ECO:0000256" key="1">
    <source>
        <dbReference type="SAM" id="MobiDB-lite"/>
    </source>
</evidence>
<feature type="region of interest" description="Disordered" evidence="1">
    <location>
        <begin position="88"/>
        <end position="108"/>
    </location>
</feature>
<name>A0A8T0G6J2_ARGBR</name>
<accession>A0A8T0G6J2</accession>
<evidence type="ECO:0000313" key="2">
    <source>
        <dbReference type="EMBL" id="KAF8796843.1"/>
    </source>
</evidence>
<evidence type="ECO:0000313" key="3">
    <source>
        <dbReference type="Proteomes" id="UP000807504"/>
    </source>
</evidence>
<reference evidence="2" key="1">
    <citation type="journal article" date="2020" name="bioRxiv">
        <title>Chromosome-level reference genome of the European wasp spider Argiope bruennichi: a resource for studies on range expansion and evolutionary adaptation.</title>
        <authorList>
            <person name="Sheffer M.M."/>
            <person name="Hoppe A."/>
            <person name="Krehenwinkel H."/>
            <person name="Uhl G."/>
            <person name="Kuss A.W."/>
            <person name="Jensen L."/>
            <person name="Jensen C."/>
            <person name="Gillespie R.G."/>
            <person name="Hoff K.J."/>
            <person name="Prost S."/>
        </authorList>
    </citation>
    <scope>NUCLEOTIDE SEQUENCE</scope>
</reference>
<organism evidence="2 3">
    <name type="scientific">Argiope bruennichi</name>
    <name type="common">Wasp spider</name>
    <name type="synonym">Aranea bruennichi</name>
    <dbReference type="NCBI Taxonomy" id="94029"/>
    <lineage>
        <taxon>Eukaryota</taxon>
        <taxon>Metazoa</taxon>
        <taxon>Ecdysozoa</taxon>
        <taxon>Arthropoda</taxon>
        <taxon>Chelicerata</taxon>
        <taxon>Arachnida</taxon>
        <taxon>Araneae</taxon>
        <taxon>Araneomorphae</taxon>
        <taxon>Entelegynae</taxon>
        <taxon>Araneoidea</taxon>
        <taxon>Araneidae</taxon>
        <taxon>Argiope</taxon>
    </lineage>
</organism>
<feature type="compositionally biased region" description="Acidic residues" evidence="1">
    <location>
        <begin position="94"/>
        <end position="108"/>
    </location>
</feature>
<reference evidence="2" key="2">
    <citation type="submission" date="2020-06" db="EMBL/GenBank/DDBJ databases">
        <authorList>
            <person name="Sheffer M."/>
        </authorList>
    </citation>
    <scope>NUCLEOTIDE SEQUENCE</scope>
</reference>